<keyword evidence="1" id="KW-0285">Flavoprotein</keyword>
<keyword evidence="5" id="KW-1185">Reference proteome</keyword>
<dbReference type="RefSeq" id="WP_169261622.1">
    <property type="nucleotide sequence ID" value="NZ_WTVQ01000033.1"/>
</dbReference>
<reference evidence="4 5" key="1">
    <citation type="submission" date="2019-12" db="EMBL/GenBank/DDBJ databases">
        <title>Comparative genomics gives insights into the taxonomy of the Azoarcus-Aromatoleum group and reveals separate origins of nif in the plant-associated Azoarcus and non-plant-associated Aromatoleum sub-groups.</title>
        <authorList>
            <person name="Lafos M."/>
            <person name="Maluk M."/>
            <person name="Batista M."/>
            <person name="Junghare M."/>
            <person name="Carmona M."/>
            <person name="Faoro H."/>
            <person name="Cruz L.M."/>
            <person name="Battistoni F."/>
            <person name="De Souza E."/>
            <person name="Pedrosa F."/>
            <person name="Chen W.-M."/>
            <person name="Poole P.S."/>
            <person name="Dixon R.A."/>
            <person name="James E.K."/>
        </authorList>
    </citation>
    <scope>NUCLEOTIDE SEQUENCE [LARGE SCALE GENOMIC DNA]</scope>
    <source>
        <strain evidence="4 5">22Lin</strain>
    </source>
</reference>
<keyword evidence="3" id="KW-0560">Oxidoreductase</keyword>
<dbReference type="Proteomes" id="UP000648984">
    <property type="component" value="Unassembled WGS sequence"/>
</dbReference>
<organism evidence="4 5">
    <name type="scientific">Aromatoleum diolicum</name>
    <dbReference type="NCBI Taxonomy" id="75796"/>
    <lineage>
        <taxon>Bacteria</taxon>
        <taxon>Pseudomonadati</taxon>
        <taxon>Pseudomonadota</taxon>
        <taxon>Betaproteobacteria</taxon>
        <taxon>Rhodocyclales</taxon>
        <taxon>Rhodocyclaceae</taxon>
        <taxon>Aromatoleum</taxon>
    </lineage>
</organism>
<dbReference type="InterPro" id="IPR004136">
    <property type="entry name" value="NMO"/>
</dbReference>
<sequence length="365" mass="39577">MSNPLHTQLCDKLGIEYPVVAFTHCKDVAVAVINAGGFAVLGEALHTPDQIAADIKWIRERIGGKPFGIDLVLPSSVPEEKTVDELLAMIPPEQRAFEQSIKRKYDVPDPKIAPDIHHWGGLDQKRALDQLDVVFDERVPVFASGLGSPAFLLKRAHELGMQVWGLVGKPRQAKKQIAAGTDVIIAQGYDAAGHTGNIGTFSIVPQVVDAARGTGVPVIAAGGVTTGRHLAAALALGADGVWTGSLWLASRESDVNLPLKERLIEAETEDTVYSNCISGYTMRTTRCPWHDEWGSDAAPAVLKPPLQMILSSNYIQGSLDYQRKDLMTEAAGQGIHYVTEMKPARQILSDIVEEALDVFDRFASE</sequence>
<dbReference type="PANTHER" id="PTHR32332:SF38">
    <property type="entry name" value="MONOOXYGENASE RV1533-RELATED"/>
    <property type="match status" value="1"/>
</dbReference>
<evidence type="ECO:0008006" key="6">
    <source>
        <dbReference type="Google" id="ProtNLM"/>
    </source>
</evidence>
<dbReference type="CDD" id="cd04730">
    <property type="entry name" value="NPD_like"/>
    <property type="match status" value="1"/>
</dbReference>
<accession>A0ABX1QDH8</accession>
<evidence type="ECO:0000313" key="4">
    <source>
        <dbReference type="EMBL" id="NMG76477.1"/>
    </source>
</evidence>
<keyword evidence="2" id="KW-0288">FMN</keyword>
<dbReference type="Gene3D" id="3.20.20.70">
    <property type="entry name" value="Aldolase class I"/>
    <property type="match status" value="1"/>
</dbReference>
<evidence type="ECO:0000256" key="3">
    <source>
        <dbReference type="ARBA" id="ARBA00023002"/>
    </source>
</evidence>
<protein>
    <recommendedName>
        <fullName evidence="6">Nitronate monooxygenase</fullName>
    </recommendedName>
</protein>
<comment type="caution">
    <text evidence="4">The sequence shown here is derived from an EMBL/GenBank/DDBJ whole genome shotgun (WGS) entry which is preliminary data.</text>
</comment>
<gene>
    <name evidence="4" type="ORF">GPA25_17090</name>
</gene>
<dbReference type="PANTHER" id="PTHR32332">
    <property type="entry name" value="2-NITROPROPANE DIOXYGENASE"/>
    <property type="match status" value="1"/>
</dbReference>
<evidence type="ECO:0000313" key="5">
    <source>
        <dbReference type="Proteomes" id="UP000648984"/>
    </source>
</evidence>
<dbReference type="Pfam" id="PF03060">
    <property type="entry name" value="NMO"/>
    <property type="match status" value="1"/>
</dbReference>
<dbReference type="SUPFAM" id="SSF51412">
    <property type="entry name" value="Inosine monophosphate dehydrogenase (IMPDH)"/>
    <property type="match status" value="1"/>
</dbReference>
<evidence type="ECO:0000256" key="1">
    <source>
        <dbReference type="ARBA" id="ARBA00022630"/>
    </source>
</evidence>
<proteinExistence type="predicted"/>
<name>A0ABX1QDH8_9RHOO</name>
<dbReference type="InterPro" id="IPR013785">
    <property type="entry name" value="Aldolase_TIM"/>
</dbReference>
<evidence type="ECO:0000256" key="2">
    <source>
        <dbReference type="ARBA" id="ARBA00022643"/>
    </source>
</evidence>
<dbReference type="EMBL" id="WTVQ01000033">
    <property type="protein sequence ID" value="NMG76477.1"/>
    <property type="molecule type" value="Genomic_DNA"/>
</dbReference>